<gene>
    <name evidence="2" type="ORF">SAMN02745191_1571</name>
</gene>
<dbReference type="EMBL" id="FUWY01000004">
    <property type="protein sequence ID" value="SJZ76996.1"/>
    <property type="molecule type" value="Genomic_DNA"/>
</dbReference>
<accession>A0A1T4ND72</accession>
<sequence length="167" mass="19468">MIYLILLILIFLGLLIFAFVFKKNVRIFVSAAIGVSIIIGMFTYINLDKIQIELCTFFGKNCELTKDREDEIVEDIMSYMRDARYLNTINYINGLSKKEQSLYHVNNLKTSALNSYLDLVLNEAKDIANDKGYKETIDFLKEKSNLYDDKSKIEDKIKEYTNLMNEK</sequence>
<feature type="transmembrane region" description="Helical" evidence="1">
    <location>
        <begin position="28"/>
        <end position="47"/>
    </location>
</feature>
<dbReference type="RefSeq" id="WP_078711970.1">
    <property type="nucleotide sequence ID" value="NZ_FUWY01000004.1"/>
</dbReference>
<keyword evidence="1" id="KW-0812">Transmembrane</keyword>
<evidence type="ECO:0000256" key="1">
    <source>
        <dbReference type="SAM" id="Phobius"/>
    </source>
</evidence>
<keyword evidence="1" id="KW-1133">Transmembrane helix</keyword>
<keyword evidence="1" id="KW-0472">Membrane</keyword>
<proteinExistence type="predicted"/>
<dbReference type="STRING" id="118967.SAMN02745191_1571"/>
<organism evidence="2 3">
    <name type="scientific">Anaerorhabdus furcosa</name>
    <dbReference type="NCBI Taxonomy" id="118967"/>
    <lineage>
        <taxon>Bacteria</taxon>
        <taxon>Bacillati</taxon>
        <taxon>Bacillota</taxon>
        <taxon>Erysipelotrichia</taxon>
        <taxon>Erysipelotrichales</taxon>
        <taxon>Erysipelotrichaceae</taxon>
        <taxon>Anaerorhabdus</taxon>
    </lineage>
</organism>
<name>A0A1T4ND72_9FIRM</name>
<protein>
    <submittedName>
        <fullName evidence="2">Uncharacterized protein</fullName>
    </submittedName>
</protein>
<reference evidence="3" key="1">
    <citation type="submission" date="2017-02" db="EMBL/GenBank/DDBJ databases">
        <authorList>
            <person name="Varghese N."/>
            <person name="Submissions S."/>
        </authorList>
    </citation>
    <scope>NUCLEOTIDE SEQUENCE [LARGE SCALE GENOMIC DNA]</scope>
    <source>
        <strain evidence="3">ATCC 25662</strain>
    </source>
</reference>
<dbReference type="AlphaFoldDB" id="A0A1T4ND72"/>
<keyword evidence="3" id="KW-1185">Reference proteome</keyword>
<evidence type="ECO:0000313" key="3">
    <source>
        <dbReference type="Proteomes" id="UP000243297"/>
    </source>
</evidence>
<dbReference type="Proteomes" id="UP000243297">
    <property type="component" value="Unassembled WGS sequence"/>
</dbReference>
<evidence type="ECO:0000313" key="2">
    <source>
        <dbReference type="EMBL" id="SJZ76996.1"/>
    </source>
</evidence>